<gene>
    <name evidence="5" type="ORF">EDD33_1444</name>
</gene>
<accession>A0A3N2CT82</accession>
<keyword evidence="2" id="KW-0560">Oxidoreductase</keyword>
<dbReference type="GO" id="GO:0042602">
    <property type="term" value="F:riboflavin reductase (NADPH) activity"/>
    <property type="evidence" value="ECO:0007669"/>
    <property type="project" value="TreeGrafter"/>
</dbReference>
<evidence type="ECO:0000313" key="5">
    <source>
        <dbReference type="EMBL" id="ROR90598.1"/>
    </source>
</evidence>
<feature type="domain" description="Flavin reductase like" evidence="4">
    <location>
        <begin position="52"/>
        <end position="197"/>
    </location>
</feature>
<dbReference type="Pfam" id="PF01613">
    <property type="entry name" value="Flavin_Reduct"/>
    <property type="match status" value="1"/>
</dbReference>
<dbReference type="Proteomes" id="UP000281738">
    <property type="component" value="Unassembled WGS sequence"/>
</dbReference>
<evidence type="ECO:0000256" key="1">
    <source>
        <dbReference type="ARBA" id="ARBA00008898"/>
    </source>
</evidence>
<reference evidence="5 6" key="1">
    <citation type="submission" date="2018-11" db="EMBL/GenBank/DDBJ databases">
        <title>Sequencing the genomes of 1000 actinobacteria strains.</title>
        <authorList>
            <person name="Klenk H.-P."/>
        </authorList>
    </citation>
    <scope>NUCLEOTIDE SEQUENCE [LARGE SCALE GENOMIC DNA]</scope>
    <source>
        <strain evidence="5 6">DSM 12652</strain>
    </source>
</reference>
<dbReference type="Gene3D" id="2.30.110.10">
    <property type="entry name" value="Electron Transport, Fmn-binding Protein, Chain A"/>
    <property type="match status" value="1"/>
</dbReference>
<dbReference type="SUPFAM" id="SSF50475">
    <property type="entry name" value="FMN-binding split barrel"/>
    <property type="match status" value="1"/>
</dbReference>
<evidence type="ECO:0000313" key="6">
    <source>
        <dbReference type="Proteomes" id="UP000281738"/>
    </source>
</evidence>
<dbReference type="OrthoDB" id="9792858at2"/>
<feature type="region of interest" description="Disordered" evidence="3">
    <location>
        <begin position="1"/>
        <end position="43"/>
    </location>
</feature>
<sequence length="199" mass="20693">MGDPVDRAVDGSSDGPSGSAGEDDFGLWLGDHTPVPGDDRGAVHARHQRDVLGRFATGVTVVTAVHEGEPVGLTCQSFSSVSLEPPLVLFCVSRTSSTWPRVRASGHFCVNVLAADQQPLAEAMAVRGPHKFTGVDWRPGVSGSPVVAGTLAHVDCRIEAVHPAGDHDVVIGHVLDLGLGSPTTSAPLLFHRGGYLPEG</sequence>
<feature type="compositionally biased region" description="Low complexity" evidence="3">
    <location>
        <begin position="10"/>
        <end position="20"/>
    </location>
</feature>
<dbReference type="EMBL" id="RKHO01000001">
    <property type="protein sequence ID" value="ROR90598.1"/>
    <property type="molecule type" value="Genomic_DNA"/>
</dbReference>
<dbReference type="InterPro" id="IPR002563">
    <property type="entry name" value="Flavin_Rdtase-like_dom"/>
</dbReference>
<proteinExistence type="inferred from homology"/>
<evidence type="ECO:0000256" key="2">
    <source>
        <dbReference type="ARBA" id="ARBA00023002"/>
    </source>
</evidence>
<organism evidence="5 6">
    <name type="scientific">Nocardioides aurantiacus</name>
    <dbReference type="NCBI Taxonomy" id="86796"/>
    <lineage>
        <taxon>Bacteria</taxon>
        <taxon>Bacillati</taxon>
        <taxon>Actinomycetota</taxon>
        <taxon>Actinomycetes</taxon>
        <taxon>Propionibacteriales</taxon>
        <taxon>Nocardioidaceae</taxon>
        <taxon>Nocardioides</taxon>
    </lineage>
</organism>
<dbReference type="GO" id="GO:0010181">
    <property type="term" value="F:FMN binding"/>
    <property type="evidence" value="ECO:0007669"/>
    <property type="project" value="InterPro"/>
</dbReference>
<dbReference type="PANTHER" id="PTHR30466">
    <property type="entry name" value="FLAVIN REDUCTASE"/>
    <property type="match status" value="1"/>
</dbReference>
<evidence type="ECO:0000256" key="3">
    <source>
        <dbReference type="SAM" id="MobiDB-lite"/>
    </source>
</evidence>
<comment type="caution">
    <text evidence="5">The sequence shown here is derived from an EMBL/GenBank/DDBJ whole genome shotgun (WGS) entry which is preliminary data.</text>
</comment>
<dbReference type="AlphaFoldDB" id="A0A3N2CT82"/>
<dbReference type="SMART" id="SM00903">
    <property type="entry name" value="Flavin_Reduct"/>
    <property type="match status" value="1"/>
</dbReference>
<keyword evidence="6" id="KW-1185">Reference proteome</keyword>
<dbReference type="InterPro" id="IPR050268">
    <property type="entry name" value="NADH-dep_flavin_reductase"/>
</dbReference>
<dbReference type="InterPro" id="IPR012349">
    <property type="entry name" value="Split_barrel_FMN-bd"/>
</dbReference>
<comment type="similarity">
    <text evidence="1">Belongs to the non-flavoprotein flavin reductase family.</text>
</comment>
<evidence type="ECO:0000259" key="4">
    <source>
        <dbReference type="SMART" id="SM00903"/>
    </source>
</evidence>
<dbReference type="PANTHER" id="PTHR30466:SF11">
    <property type="entry name" value="FLAVIN-DEPENDENT MONOOXYGENASE, REDUCTASE SUBUNIT HSAB"/>
    <property type="match status" value="1"/>
</dbReference>
<name>A0A3N2CT82_9ACTN</name>
<protein>
    <submittedName>
        <fullName evidence="5">Flavin reductase (DIM6/NTAB) family NADH-FMN oxidoreductase RutF</fullName>
    </submittedName>
</protein>